<dbReference type="AlphaFoldDB" id="A0A9W9IAQ3"/>
<dbReference type="InterPro" id="IPR013785">
    <property type="entry name" value="Aldolase_TIM"/>
</dbReference>
<evidence type="ECO:0000313" key="2">
    <source>
        <dbReference type="Proteomes" id="UP001149163"/>
    </source>
</evidence>
<dbReference type="Gene3D" id="3.20.20.70">
    <property type="entry name" value="Aldolase class I"/>
    <property type="match status" value="1"/>
</dbReference>
<gene>
    <name evidence="1" type="ORF">N7482_004636</name>
</gene>
<sequence>MKESIIAASDGGVSTIKSTSHDVFQSTDVFPRQYDGRAVIGISYHESQSGASDEEVIRRYNEAKDKGEDHRRTVWAGASVGIIDNVVSVDVLLKSIRHEAKLAIESVMERI</sequence>
<organism evidence="1 2">
    <name type="scientific">Penicillium canariense</name>
    <dbReference type="NCBI Taxonomy" id="189055"/>
    <lineage>
        <taxon>Eukaryota</taxon>
        <taxon>Fungi</taxon>
        <taxon>Dikarya</taxon>
        <taxon>Ascomycota</taxon>
        <taxon>Pezizomycotina</taxon>
        <taxon>Eurotiomycetes</taxon>
        <taxon>Eurotiomycetidae</taxon>
        <taxon>Eurotiales</taxon>
        <taxon>Aspergillaceae</taxon>
        <taxon>Penicillium</taxon>
    </lineage>
</organism>
<dbReference type="EMBL" id="JAPQKN010000002">
    <property type="protein sequence ID" value="KAJ5169042.1"/>
    <property type="molecule type" value="Genomic_DNA"/>
</dbReference>
<dbReference type="RefSeq" id="XP_056545503.1">
    <property type="nucleotide sequence ID" value="XM_056686761.1"/>
</dbReference>
<dbReference type="OrthoDB" id="2349068at2759"/>
<dbReference type="GeneID" id="81425937"/>
<evidence type="ECO:0000313" key="1">
    <source>
        <dbReference type="EMBL" id="KAJ5169042.1"/>
    </source>
</evidence>
<keyword evidence="2" id="KW-1185">Reference proteome</keyword>
<reference evidence="1" key="2">
    <citation type="journal article" date="2023" name="IMA Fungus">
        <title>Comparative genomic study of the Penicillium genus elucidates a diverse pangenome and 15 lateral gene transfer events.</title>
        <authorList>
            <person name="Petersen C."/>
            <person name="Sorensen T."/>
            <person name="Nielsen M.R."/>
            <person name="Sondergaard T.E."/>
            <person name="Sorensen J.L."/>
            <person name="Fitzpatrick D.A."/>
            <person name="Frisvad J.C."/>
            <person name="Nielsen K.L."/>
        </authorList>
    </citation>
    <scope>NUCLEOTIDE SEQUENCE</scope>
    <source>
        <strain evidence="1">IBT 26290</strain>
    </source>
</reference>
<proteinExistence type="predicted"/>
<name>A0A9W9IAQ3_9EURO</name>
<protein>
    <submittedName>
        <fullName evidence="1">Aldolase-type TIM barrel</fullName>
    </submittedName>
</protein>
<accession>A0A9W9IAQ3</accession>
<comment type="caution">
    <text evidence="1">The sequence shown here is derived from an EMBL/GenBank/DDBJ whole genome shotgun (WGS) entry which is preliminary data.</text>
</comment>
<reference evidence="1" key="1">
    <citation type="submission" date="2022-11" db="EMBL/GenBank/DDBJ databases">
        <authorList>
            <person name="Petersen C."/>
        </authorList>
    </citation>
    <scope>NUCLEOTIDE SEQUENCE</scope>
    <source>
        <strain evidence="1">IBT 26290</strain>
    </source>
</reference>
<dbReference type="Proteomes" id="UP001149163">
    <property type="component" value="Unassembled WGS sequence"/>
</dbReference>